<reference evidence="1" key="1">
    <citation type="submission" date="2021-01" db="EMBL/GenBank/DDBJ databases">
        <authorList>
            <consortium name="Genoscope - CEA"/>
            <person name="William W."/>
        </authorList>
    </citation>
    <scope>NUCLEOTIDE SEQUENCE</scope>
</reference>
<evidence type="ECO:0000313" key="1">
    <source>
        <dbReference type="EMBL" id="CAF2057306.1"/>
    </source>
</evidence>
<organism evidence="1">
    <name type="scientific">Brassica napus</name>
    <name type="common">Rape</name>
    <dbReference type="NCBI Taxonomy" id="3708"/>
    <lineage>
        <taxon>Eukaryota</taxon>
        <taxon>Viridiplantae</taxon>
        <taxon>Streptophyta</taxon>
        <taxon>Embryophyta</taxon>
        <taxon>Tracheophyta</taxon>
        <taxon>Spermatophyta</taxon>
        <taxon>Magnoliopsida</taxon>
        <taxon>eudicotyledons</taxon>
        <taxon>Gunneridae</taxon>
        <taxon>Pentapetalae</taxon>
        <taxon>rosids</taxon>
        <taxon>malvids</taxon>
        <taxon>Brassicales</taxon>
        <taxon>Brassicaceae</taxon>
        <taxon>Brassiceae</taxon>
        <taxon>Brassica</taxon>
    </lineage>
</organism>
<name>A0A816Q862_BRANA</name>
<dbReference type="EMBL" id="HG994370">
    <property type="protein sequence ID" value="CAF2057306.1"/>
    <property type="molecule type" value="Genomic_DNA"/>
</dbReference>
<sequence>MVFNSAVVVAVADVSIDTWQLICGHGVLLPVARVGSFPSLFMEFCEYTSF</sequence>
<dbReference type="Proteomes" id="UP001295469">
    <property type="component" value="Chromosome C06"/>
</dbReference>
<proteinExistence type="predicted"/>
<protein>
    <submittedName>
        <fullName evidence="1">(rape) hypothetical protein</fullName>
    </submittedName>
</protein>
<accession>A0A816Q862</accession>
<gene>
    <name evidence="1" type="ORF">DARMORV10_C06P16020.1</name>
</gene>
<dbReference type="AlphaFoldDB" id="A0A816Q862"/>